<protein>
    <submittedName>
        <fullName evidence="2">DUF2892 domain-containing protein</fullName>
    </submittedName>
</protein>
<reference evidence="2 3" key="1">
    <citation type="submission" date="2018-08" db="EMBL/GenBank/DDBJ databases">
        <authorList>
            <person name="Lee Y."/>
            <person name="Kakembo D."/>
        </authorList>
    </citation>
    <scope>NUCLEOTIDE SEQUENCE [LARGE SCALE GENOMIC DNA]</scope>
    <source>
        <strain evidence="2 3">JBCS1880</strain>
    </source>
</reference>
<dbReference type="RefSeq" id="WP_039576089.1">
    <property type="nucleotide sequence ID" value="NZ_CP009747.1"/>
</dbReference>
<keyword evidence="1" id="KW-0175">Coiled coil</keyword>
<evidence type="ECO:0000256" key="1">
    <source>
        <dbReference type="SAM" id="Coils"/>
    </source>
</evidence>
<accession>A0AAI8PAM8</accession>
<dbReference type="KEGG" id="ppv:NJ69_02910"/>
<sequence length="113" mass="12096">MFDIHSPAAEHDHNVTGWERVSSLAGGALMVSKGMRRGGLIGLLQVTVGGLALARGLKGQCQAKAWLQKQRADYRRLNAEIDRGAAELRALKDSAESATRTVTVTGKDPLSEV</sequence>
<dbReference type="AlphaFoldDB" id="A0AAI8PAM8"/>
<name>A0AAI8PAM8_9PSED</name>
<feature type="coiled-coil region" evidence="1">
    <location>
        <begin position="67"/>
        <end position="94"/>
    </location>
</feature>
<keyword evidence="3" id="KW-1185">Reference proteome</keyword>
<evidence type="ECO:0000313" key="2">
    <source>
        <dbReference type="EMBL" id="AXO87526.1"/>
    </source>
</evidence>
<dbReference type="EMBL" id="CP031641">
    <property type="protein sequence ID" value="AXO87526.1"/>
    <property type="molecule type" value="Genomic_DNA"/>
</dbReference>
<proteinExistence type="predicted"/>
<gene>
    <name evidence="2" type="ORF">DZC75_05630</name>
</gene>
<evidence type="ECO:0000313" key="3">
    <source>
        <dbReference type="Proteomes" id="UP000258127"/>
    </source>
</evidence>
<organism evidence="2 3">
    <name type="scientific">Pseudomonas parafulva</name>
    <dbReference type="NCBI Taxonomy" id="157782"/>
    <lineage>
        <taxon>Bacteria</taxon>
        <taxon>Pseudomonadati</taxon>
        <taxon>Pseudomonadota</taxon>
        <taxon>Gammaproteobacteria</taxon>
        <taxon>Pseudomonadales</taxon>
        <taxon>Pseudomonadaceae</taxon>
        <taxon>Pseudomonas</taxon>
    </lineage>
</organism>
<dbReference type="Proteomes" id="UP000258127">
    <property type="component" value="Chromosome"/>
</dbReference>